<feature type="domain" description="Thiamine pyrophosphate enzyme TPP-binding" evidence="1">
    <location>
        <begin position="3"/>
        <end position="42"/>
    </location>
</feature>
<dbReference type="InterPro" id="IPR011766">
    <property type="entry name" value="TPP_enzyme_TPP-bd"/>
</dbReference>
<feature type="non-terminal residue" evidence="2">
    <location>
        <position position="1"/>
    </location>
</feature>
<dbReference type="GO" id="GO:0003824">
    <property type="term" value="F:catalytic activity"/>
    <property type="evidence" value="ECO:0007669"/>
    <property type="project" value="InterPro"/>
</dbReference>
<dbReference type="Gene3D" id="3.40.50.970">
    <property type="match status" value="1"/>
</dbReference>
<dbReference type="GO" id="GO:0030976">
    <property type="term" value="F:thiamine pyrophosphate binding"/>
    <property type="evidence" value="ECO:0007669"/>
    <property type="project" value="InterPro"/>
</dbReference>
<protein>
    <recommendedName>
        <fullName evidence="1">Thiamine pyrophosphate enzyme TPP-binding domain-containing protein</fullName>
    </recommendedName>
</protein>
<evidence type="ECO:0000259" key="1">
    <source>
        <dbReference type="Pfam" id="PF02775"/>
    </source>
</evidence>
<dbReference type="Pfam" id="PF02775">
    <property type="entry name" value="TPP_enzyme_C"/>
    <property type="match status" value="1"/>
</dbReference>
<gene>
    <name evidence="2" type="ORF">METZ01_LOCUS271224</name>
</gene>
<accession>A0A382K1P2</accession>
<proteinExistence type="predicted"/>
<name>A0A382K1P2_9ZZZZ</name>
<dbReference type="InterPro" id="IPR029061">
    <property type="entry name" value="THDP-binding"/>
</dbReference>
<reference evidence="2" key="1">
    <citation type="submission" date="2018-05" db="EMBL/GenBank/DDBJ databases">
        <authorList>
            <person name="Lanie J.A."/>
            <person name="Ng W.-L."/>
            <person name="Kazmierczak K.M."/>
            <person name="Andrzejewski T.M."/>
            <person name="Davidsen T.M."/>
            <person name="Wayne K.J."/>
            <person name="Tettelin H."/>
            <person name="Glass J.I."/>
            <person name="Rusch D."/>
            <person name="Podicherti R."/>
            <person name="Tsui H.-C.T."/>
            <person name="Winkler M.E."/>
        </authorList>
    </citation>
    <scope>NUCLEOTIDE SEQUENCE</scope>
</reference>
<evidence type="ECO:0000313" key="2">
    <source>
        <dbReference type="EMBL" id="SVC18370.1"/>
    </source>
</evidence>
<sequence length="60" mass="6606">FTRFDLIAESMGGYGELVEKPEEIKPAIERAINSNLPSIVNVHTDPTARAISKFVGSKME</sequence>
<dbReference type="SUPFAM" id="SSF52518">
    <property type="entry name" value="Thiamin diphosphate-binding fold (THDP-binding)"/>
    <property type="match status" value="1"/>
</dbReference>
<organism evidence="2">
    <name type="scientific">marine metagenome</name>
    <dbReference type="NCBI Taxonomy" id="408172"/>
    <lineage>
        <taxon>unclassified sequences</taxon>
        <taxon>metagenomes</taxon>
        <taxon>ecological metagenomes</taxon>
    </lineage>
</organism>
<dbReference type="EMBL" id="UINC01077852">
    <property type="protein sequence ID" value="SVC18370.1"/>
    <property type="molecule type" value="Genomic_DNA"/>
</dbReference>
<dbReference type="AlphaFoldDB" id="A0A382K1P2"/>